<dbReference type="Proteomes" id="UP001438707">
    <property type="component" value="Unassembled WGS sequence"/>
</dbReference>
<keyword evidence="1" id="KW-0472">Membrane</keyword>
<evidence type="ECO:0000313" key="2">
    <source>
        <dbReference type="EMBL" id="KAK9835808.1"/>
    </source>
</evidence>
<comment type="caution">
    <text evidence="2">The sequence shown here is derived from an EMBL/GenBank/DDBJ whole genome shotgun (WGS) entry which is preliminary data.</text>
</comment>
<dbReference type="EMBL" id="JALJOS010000008">
    <property type="protein sequence ID" value="KAK9835808.1"/>
    <property type="molecule type" value="Genomic_DNA"/>
</dbReference>
<dbReference type="AlphaFoldDB" id="A0AAW1RPY1"/>
<evidence type="ECO:0000256" key="1">
    <source>
        <dbReference type="SAM" id="Phobius"/>
    </source>
</evidence>
<name>A0AAW1RPY1_9CHLO</name>
<evidence type="ECO:0000313" key="3">
    <source>
        <dbReference type="Proteomes" id="UP001438707"/>
    </source>
</evidence>
<gene>
    <name evidence="2" type="ORF">WJX74_008425</name>
</gene>
<feature type="transmembrane region" description="Helical" evidence="1">
    <location>
        <begin position="180"/>
        <end position="202"/>
    </location>
</feature>
<organism evidence="2 3">
    <name type="scientific">Apatococcus lobatus</name>
    <dbReference type="NCBI Taxonomy" id="904363"/>
    <lineage>
        <taxon>Eukaryota</taxon>
        <taxon>Viridiplantae</taxon>
        <taxon>Chlorophyta</taxon>
        <taxon>core chlorophytes</taxon>
        <taxon>Trebouxiophyceae</taxon>
        <taxon>Chlorellales</taxon>
        <taxon>Chlorellaceae</taxon>
        <taxon>Apatococcus</taxon>
    </lineage>
</organism>
<keyword evidence="3" id="KW-1185">Reference proteome</keyword>
<keyword evidence="1" id="KW-1133">Transmembrane helix</keyword>
<feature type="transmembrane region" description="Helical" evidence="1">
    <location>
        <begin position="103"/>
        <end position="127"/>
    </location>
</feature>
<proteinExistence type="predicted"/>
<feature type="transmembrane region" description="Helical" evidence="1">
    <location>
        <begin position="134"/>
        <end position="156"/>
    </location>
</feature>
<reference evidence="2 3" key="1">
    <citation type="journal article" date="2024" name="Nat. Commun.">
        <title>Phylogenomics reveals the evolutionary origins of lichenization in chlorophyte algae.</title>
        <authorList>
            <person name="Puginier C."/>
            <person name="Libourel C."/>
            <person name="Otte J."/>
            <person name="Skaloud P."/>
            <person name="Haon M."/>
            <person name="Grisel S."/>
            <person name="Petersen M."/>
            <person name="Berrin J.G."/>
            <person name="Delaux P.M."/>
            <person name="Dal Grande F."/>
            <person name="Keller J."/>
        </authorList>
    </citation>
    <scope>NUCLEOTIDE SEQUENCE [LARGE SCALE GENOMIC DNA]</scope>
    <source>
        <strain evidence="2 3">SAG 2145</strain>
    </source>
</reference>
<feature type="transmembrane region" description="Helical" evidence="1">
    <location>
        <begin position="21"/>
        <end position="46"/>
    </location>
</feature>
<keyword evidence="1" id="KW-0812">Transmembrane</keyword>
<protein>
    <submittedName>
        <fullName evidence="2">Uncharacterized protein</fullName>
    </submittedName>
</protein>
<accession>A0AAW1RPY1</accession>
<sequence>MAGTYKGFEVVRRRGWANMSAKVIISILLICLYIAAAGLAVLPLVICFKDHMVTFTGTFTGTLTTPFVIRCGYFQYHDDSGAFAPTNSQSYHTLGSIGTAPLVLGWVIVGLLCISVLVACFLVLSAICGRASKAVSCFAVPFMLILAGVLVAYYLVLRSQVSSHLRLRSNFSWNDSHPNWGWSMSAGCAGAWLVISILACWIPAASYELGTGPYSYQTYEPGQAPQRRGDIEIANHYRNGGVGRTRSARPPPKV</sequence>